<feature type="region of interest" description="Disordered" evidence="3">
    <location>
        <begin position="278"/>
        <end position="323"/>
    </location>
</feature>
<evidence type="ECO:0000256" key="1">
    <source>
        <dbReference type="ARBA" id="ARBA00004496"/>
    </source>
</evidence>
<dbReference type="GO" id="GO:0005737">
    <property type="term" value="C:cytoplasm"/>
    <property type="evidence" value="ECO:0007669"/>
    <property type="project" value="UniProtKB-SubCell"/>
</dbReference>
<protein>
    <recommendedName>
        <fullName evidence="6">Zn(2)-C6 fungal-type domain-containing protein</fullName>
    </recommendedName>
</protein>
<dbReference type="AlphaFoldDB" id="A0A8H7CF88"/>
<feature type="region of interest" description="Disordered" evidence="3">
    <location>
        <begin position="682"/>
        <end position="709"/>
    </location>
</feature>
<accession>A0A8H7CF88</accession>
<evidence type="ECO:0000256" key="2">
    <source>
        <dbReference type="ARBA" id="ARBA00022490"/>
    </source>
</evidence>
<feature type="compositionally biased region" description="Low complexity" evidence="3">
    <location>
        <begin position="584"/>
        <end position="605"/>
    </location>
</feature>
<evidence type="ECO:0000256" key="3">
    <source>
        <dbReference type="SAM" id="MobiDB-lite"/>
    </source>
</evidence>
<organism evidence="4 5">
    <name type="scientific">Mycena venus</name>
    <dbReference type="NCBI Taxonomy" id="2733690"/>
    <lineage>
        <taxon>Eukaryota</taxon>
        <taxon>Fungi</taxon>
        <taxon>Dikarya</taxon>
        <taxon>Basidiomycota</taxon>
        <taxon>Agaricomycotina</taxon>
        <taxon>Agaricomycetes</taxon>
        <taxon>Agaricomycetidae</taxon>
        <taxon>Agaricales</taxon>
        <taxon>Marasmiineae</taxon>
        <taxon>Mycenaceae</taxon>
        <taxon>Mycena</taxon>
    </lineage>
</organism>
<comment type="subcellular location">
    <subcellularLocation>
        <location evidence="1">Cytoplasm</location>
    </subcellularLocation>
</comment>
<proteinExistence type="predicted"/>
<evidence type="ECO:0000313" key="5">
    <source>
        <dbReference type="Proteomes" id="UP000620124"/>
    </source>
</evidence>
<evidence type="ECO:0008006" key="6">
    <source>
        <dbReference type="Google" id="ProtNLM"/>
    </source>
</evidence>
<dbReference type="Proteomes" id="UP000620124">
    <property type="component" value="Unassembled WGS sequence"/>
</dbReference>
<dbReference type="OrthoDB" id="3070673at2759"/>
<dbReference type="InterPro" id="IPR005398">
    <property type="entry name" value="Tubby_N"/>
</dbReference>
<keyword evidence="2" id="KW-0963">Cytoplasm</keyword>
<feature type="region of interest" description="Disordered" evidence="3">
    <location>
        <begin position="151"/>
        <end position="247"/>
    </location>
</feature>
<dbReference type="PRINTS" id="PR01574">
    <property type="entry name" value="TUBBYPROTEIN"/>
</dbReference>
<name>A0A8H7CF88_9AGAR</name>
<evidence type="ECO:0000313" key="4">
    <source>
        <dbReference type="EMBL" id="KAF7333792.1"/>
    </source>
</evidence>
<reference evidence="4" key="1">
    <citation type="submission" date="2020-05" db="EMBL/GenBank/DDBJ databases">
        <title>Mycena genomes resolve the evolution of fungal bioluminescence.</title>
        <authorList>
            <person name="Tsai I.J."/>
        </authorList>
    </citation>
    <scope>NUCLEOTIDE SEQUENCE</scope>
    <source>
        <strain evidence="4">CCC161011</strain>
    </source>
</reference>
<feature type="compositionally biased region" description="Basic and acidic residues" evidence="3">
    <location>
        <begin position="156"/>
        <end position="170"/>
    </location>
</feature>
<keyword evidence="5" id="KW-1185">Reference proteome</keyword>
<feature type="region of interest" description="Disordered" evidence="3">
    <location>
        <begin position="584"/>
        <end position="606"/>
    </location>
</feature>
<feature type="compositionally biased region" description="Low complexity" evidence="3">
    <location>
        <begin position="187"/>
        <end position="210"/>
    </location>
</feature>
<sequence length="709" mass="74768">MFGATECAKIIPFFNHERIAKLGDLAALSACRGINSPMVKFIAKFPEPVPELLNFEYAVALAAVKCLKQFPHALHRQEFDGLIDFNAAKRARLMEHGITKLDGSFIIPRVAAADPFAELDADFDMEADAEGTESDPFAEFEFAASPALVVPASRARPSDDRPNKRPRIEAESPAAKDLPAGRTRGQAPSSSKAAAPSSATPRSAAPPSAATGRSLATVETRSAPTSVAAGKRKWSEPEGPAPASTVTVEVPRVQDAYASSSGPTIRVPWVAPRPAYRGALESPTPARSVAASSTQPSSAAGPSTLTQIATAPSPPEEETDPPSSRLAILSDMLANPPGEWSEAESWPVPAYQRVDHVVVRDALCPPCFGEAPTACIACINKNARCKSDGFGTTCENCHRGNTRCSFTAPERIFQIVDDIRPLTGLTPDALSRALIRAMQTRRDADLFYVLLSRKLIAHQGALEDLAVVFINQQITMPPDVYSSYFEDVDDVEMLTGFAERLHQQHSYPGLLHRHLSRNPTSEPRLLNPDGPRTTDNAYHTVQRPADINATQFYDVPANTAAHISIIATCGPELEAALVDNPVPSVPGSPAATSPVPSGPAAPVAPQDTVQVPAVPPARPSSASRMPPPSIVESMNRPDPVAWPPTPAPIHPGNPVARSTVVQAAGSPFAGLGVYPPGSYGPGTPCTEHPGFGPGYNAGGASGSGGTSGS</sequence>
<feature type="compositionally biased region" description="Gly residues" evidence="3">
    <location>
        <begin position="691"/>
        <end position="709"/>
    </location>
</feature>
<dbReference type="EMBL" id="JACAZI010000028">
    <property type="protein sequence ID" value="KAF7333792.1"/>
    <property type="molecule type" value="Genomic_DNA"/>
</dbReference>
<gene>
    <name evidence="4" type="ORF">MVEN_02336000</name>
</gene>
<feature type="compositionally biased region" description="Polar residues" evidence="3">
    <location>
        <begin position="290"/>
        <end position="310"/>
    </location>
</feature>
<comment type="caution">
    <text evidence="4">The sequence shown here is derived from an EMBL/GenBank/DDBJ whole genome shotgun (WGS) entry which is preliminary data.</text>
</comment>